<gene>
    <name evidence="4" type="ORF">TRV_05841</name>
</gene>
<feature type="compositionally biased region" description="Polar residues" evidence="3">
    <location>
        <begin position="18"/>
        <end position="27"/>
    </location>
</feature>
<keyword evidence="5" id="KW-1185">Reference proteome</keyword>
<dbReference type="GO" id="GO:0031415">
    <property type="term" value="C:NatA complex"/>
    <property type="evidence" value="ECO:0007669"/>
    <property type="project" value="TreeGrafter"/>
</dbReference>
<dbReference type="Proteomes" id="UP000008383">
    <property type="component" value="Unassembled WGS sequence"/>
</dbReference>
<dbReference type="InterPro" id="IPR051556">
    <property type="entry name" value="N-term/lysine_N-AcTrnsfr"/>
</dbReference>
<accession>D4DF95</accession>
<evidence type="ECO:0000313" key="4">
    <source>
        <dbReference type="EMBL" id="EFE39444.1"/>
    </source>
</evidence>
<keyword evidence="1" id="KW-0808">Transferase</keyword>
<dbReference type="GeneID" id="9583832"/>
<feature type="compositionally biased region" description="Basic and acidic residues" evidence="3">
    <location>
        <begin position="234"/>
        <end position="248"/>
    </location>
</feature>
<name>D4DF95_TRIVH</name>
<evidence type="ECO:0000313" key="5">
    <source>
        <dbReference type="Proteomes" id="UP000008383"/>
    </source>
</evidence>
<dbReference type="InterPro" id="IPR016181">
    <property type="entry name" value="Acyl_CoA_acyltransferase"/>
</dbReference>
<sequence>MSRLFSASRSSRPSALPTTNPAASGQHNADRPDKAELISPVKSGLPPMKPQTVVPPPPICSSPAKSNPAFHNLTPYPHVAPPISTPHPHVTICQVKTAHVPSLMRITGLLLPVRYQNSFYTATITDPFIASVSRVAVYHQHPLSNIYGTAYLAAKSLPSPPSPPASGMDKVVGGIRCRLEPATLPYPSSTAKATALRPVVNLYIQTLLLLSPYRGTGIAASLLDSLIYAEEPYTSKDRSSSDEGERKSPRQVSNMVKHYNIRTVTAHVHETNEEALSWYIARGFTVEEGVIEGYYRRLSPGGARIVKLELTWEDEESTTDDNVHTCNEDEDWEKIEAHDLNTGEKLDDYQQMRESLGGKMLKEYGEDNFSVFTYSVEVLYISSISLFIPGYPPLNANLQPCMIPLSA</sequence>
<dbReference type="KEGG" id="tve:TRV_05841"/>
<proteinExistence type="predicted"/>
<dbReference type="SUPFAM" id="SSF55729">
    <property type="entry name" value="Acyl-CoA N-acyltransferases (Nat)"/>
    <property type="match status" value="1"/>
</dbReference>
<dbReference type="OrthoDB" id="47374at2759"/>
<dbReference type="PANTHER" id="PTHR42919">
    <property type="entry name" value="N-ALPHA-ACETYLTRANSFERASE"/>
    <property type="match status" value="1"/>
</dbReference>
<keyword evidence="2" id="KW-0012">Acyltransferase</keyword>
<dbReference type="GO" id="GO:0007064">
    <property type="term" value="P:mitotic sister chromatid cohesion"/>
    <property type="evidence" value="ECO:0007669"/>
    <property type="project" value="TreeGrafter"/>
</dbReference>
<dbReference type="HOGENOM" id="CLU_050063_0_0_1"/>
<dbReference type="AlphaFoldDB" id="D4DF95"/>
<evidence type="ECO:0000256" key="3">
    <source>
        <dbReference type="SAM" id="MobiDB-lite"/>
    </source>
</evidence>
<organism evidence="4 5">
    <name type="scientific">Trichophyton verrucosum (strain HKI 0517)</name>
    <dbReference type="NCBI Taxonomy" id="663202"/>
    <lineage>
        <taxon>Eukaryota</taxon>
        <taxon>Fungi</taxon>
        <taxon>Dikarya</taxon>
        <taxon>Ascomycota</taxon>
        <taxon>Pezizomycotina</taxon>
        <taxon>Eurotiomycetes</taxon>
        <taxon>Eurotiomycetidae</taxon>
        <taxon>Onygenales</taxon>
        <taxon>Arthrodermataceae</taxon>
        <taxon>Trichophyton</taxon>
    </lineage>
</organism>
<feature type="compositionally biased region" description="Low complexity" evidence="3">
    <location>
        <begin position="1"/>
        <end position="17"/>
    </location>
</feature>
<dbReference type="RefSeq" id="XP_003020068.1">
    <property type="nucleotide sequence ID" value="XM_003020022.1"/>
</dbReference>
<feature type="region of interest" description="Disordered" evidence="3">
    <location>
        <begin position="234"/>
        <end position="253"/>
    </location>
</feature>
<comment type="caution">
    <text evidence="4">The sequence shown here is derived from an EMBL/GenBank/DDBJ whole genome shotgun (WGS) entry which is preliminary data.</text>
</comment>
<evidence type="ECO:0008006" key="6">
    <source>
        <dbReference type="Google" id="ProtNLM"/>
    </source>
</evidence>
<protein>
    <recommendedName>
        <fullName evidence="6">GNAT family acetyltransferase</fullName>
    </recommendedName>
</protein>
<reference evidence="5" key="1">
    <citation type="journal article" date="2011" name="Genome Biol.">
        <title>Comparative and functional genomics provide insights into the pathogenicity of dermatophytic fungi.</title>
        <authorList>
            <person name="Burmester A."/>
            <person name="Shelest E."/>
            <person name="Gloeckner G."/>
            <person name="Heddergott C."/>
            <person name="Schindler S."/>
            <person name="Staib P."/>
            <person name="Heidel A."/>
            <person name="Felder M."/>
            <person name="Petzold A."/>
            <person name="Szafranski K."/>
            <person name="Feuermann M."/>
            <person name="Pedruzzi I."/>
            <person name="Priebe S."/>
            <person name="Groth M."/>
            <person name="Winkler R."/>
            <person name="Li W."/>
            <person name="Kniemeyer O."/>
            <person name="Schroeckh V."/>
            <person name="Hertweck C."/>
            <person name="Hube B."/>
            <person name="White T.C."/>
            <person name="Platzer M."/>
            <person name="Guthke R."/>
            <person name="Heitman J."/>
            <person name="Woestemeyer J."/>
            <person name="Zipfel P.F."/>
            <person name="Monod M."/>
            <person name="Brakhage A.A."/>
        </authorList>
    </citation>
    <scope>NUCLEOTIDE SEQUENCE [LARGE SCALE GENOMIC DNA]</scope>
    <source>
        <strain evidence="5">HKI 0517</strain>
    </source>
</reference>
<dbReference type="EMBL" id="ACYE01000336">
    <property type="protein sequence ID" value="EFE39444.1"/>
    <property type="molecule type" value="Genomic_DNA"/>
</dbReference>
<dbReference type="PANTHER" id="PTHR42919:SF8">
    <property type="entry name" value="N-ALPHA-ACETYLTRANSFERASE 50"/>
    <property type="match status" value="1"/>
</dbReference>
<evidence type="ECO:0000256" key="2">
    <source>
        <dbReference type="ARBA" id="ARBA00023315"/>
    </source>
</evidence>
<dbReference type="Gene3D" id="3.40.630.30">
    <property type="match status" value="1"/>
</dbReference>
<dbReference type="GO" id="GO:0016746">
    <property type="term" value="F:acyltransferase activity"/>
    <property type="evidence" value="ECO:0007669"/>
    <property type="project" value="UniProtKB-KW"/>
</dbReference>
<feature type="region of interest" description="Disordered" evidence="3">
    <location>
        <begin position="1"/>
        <end position="53"/>
    </location>
</feature>
<evidence type="ECO:0000256" key="1">
    <source>
        <dbReference type="ARBA" id="ARBA00022679"/>
    </source>
</evidence>